<dbReference type="PROSITE" id="PS50112">
    <property type="entry name" value="PAS"/>
    <property type="match status" value="1"/>
</dbReference>
<dbReference type="Gene3D" id="3.30.565.10">
    <property type="entry name" value="Histidine kinase-like ATPase, C-terminal domain"/>
    <property type="match status" value="1"/>
</dbReference>
<comment type="catalytic activity">
    <reaction evidence="1">
        <text>ATP + protein L-histidine = ADP + protein N-phospho-L-histidine.</text>
        <dbReference type="EC" id="2.7.13.3"/>
    </reaction>
</comment>
<dbReference type="InterPro" id="IPR035965">
    <property type="entry name" value="PAS-like_dom_sf"/>
</dbReference>
<evidence type="ECO:0000256" key="2">
    <source>
        <dbReference type="ARBA" id="ARBA00004236"/>
    </source>
</evidence>
<comment type="subcellular location">
    <subcellularLocation>
        <location evidence="2">Cell membrane</location>
    </subcellularLocation>
</comment>
<dbReference type="SMART" id="SM00387">
    <property type="entry name" value="HATPase_c"/>
    <property type="match status" value="1"/>
</dbReference>
<dbReference type="InterPro" id="IPR004358">
    <property type="entry name" value="Sig_transdc_His_kin-like_C"/>
</dbReference>
<evidence type="ECO:0000259" key="9">
    <source>
        <dbReference type="PROSITE" id="PS50112"/>
    </source>
</evidence>
<dbReference type="RefSeq" id="WP_152225759.1">
    <property type="nucleotide sequence ID" value="NZ_BAAALV010000002.1"/>
</dbReference>
<dbReference type="EC" id="2.7.13.3" evidence="3"/>
<dbReference type="Proteomes" id="UP001500784">
    <property type="component" value="Unassembled WGS sequence"/>
</dbReference>
<dbReference type="SUPFAM" id="SSF47384">
    <property type="entry name" value="Homodimeric domain of signal transducing histidine kinase"/>
    <property type="match status" value="1"/>
</dbReference>
<dbReference type="Gene3D" id="1.10.287.130">
    <property type="match status" value="1"/>
</dbReference>
<keyword evidence="7" id="KW-0902">Two-component regulatory system</keyword>
<dbReference type="CDD" id="cd00075">
    <property type="entry name" value="HATPase"/>
    <property type="match status" value="1"/>
</dbReference>
<dbReference type="InterPro" id="IPR036097">
    <property type="entry name" value="HisK_dim/P_sf"/>
</dbReference>
<dbReference type="EMBL" id="BAAALV010000002">
    <property type="protein sequence ID" value="GAA1909148.1"/>
    <property type="molecule type" value="Genomic_DNA"/>
</dbReference>
<evidence type="ECO:0000256" key="3">
    <source>
        <dbReference type="ARBA" id="ARBA00012438"/>
    </source>
</evidence>
<dbReference type="InterPro" id="IPR050736">
    <property type="entry name" value="Sensor_HK_Regulatory"/>
</dbReference>
<dbReference type="CDD" id="cd00082">
    <property type="entry name" value="HisKA"/>
    <property type="match status" value="1"/>
</dbReference>
<reference evidence="11" key="1">
    <citation type="journal article" date="2019" name="Int. J. Syst. Evol. Microbiol.">
        <title>The Global Catalogue of Microorganisms (GCM) 10K type strain sequencing project: providing services to taxonomists for standard genome sequencing and annotation.</title>
        <authorList>
            <consortium name="The Broad Institute Genomics Platform"/>
            <consortium name="The Broad Institute Genome Sequencing Center for Infectious Disease"/>
            <person name="Wu L."/>
            <person name="Ma J."/>
        </authorList>
    </citation>
    <scope>NUCLEOTIDE SEQUENCE [LARGE SCALE GENOMIC DNA]</scope>
    <source>
        <strain evidence="11">JCM 13316</strain>
    </source>
</reference>
<dbReference type="CDD" id="cd00130">
    <property type="entry name" value="PAS"/>
    <property type="match status" value="1"/>
</dbReference>
<dbReference type="PANTHER" id="PTHR43711">
    <property type="entry name" value="TWO-COMPONENT HISTIDINE KINASE"/>
    <property type="match status" value="1"/>
</dbReference>
<feature type="domain" description="Histidine kinase" evidence="8">
    <location>
        <begin position="317"/>
        <end position="531"/>
    </location>
</feature>
<keyword evidence="5" id="KW-0808">Transferase</keyword>
<keyword evidence="6" id="KW-0418">Kinase</keyword>
<dbReference type="InterPro" id="IPR000014">
    <property type="entry name" value="PAS"/>
</dbReference>
<gene>
    <name evidence="10" type="ORF">GCM10009688_12070</name>
</gene>
<protein>
    <recommendedName>
        <fullName evidence="3">histidine kinase</fullName>
        <ecNumber evidence="3">2.7.13.3</ecNumber>
    </recommendedName>
</protein>
<dbReference type="InterPro" id="IPR036890">
    <property type="entry name" value="HATPase_C_sf"/>
</dbReference>
<dbReference type="Pfam" id="PF02518">
    <property type="entry name" value="HATPase_c"/>
    <property type="match status" value="1"/>
</dbReference>
<dbReference type="PRINTS" id="PR00344">
    <property type="entry name" value="BCTRLSENSOR"/>
</dbReference>
<evidence type="ECO:0000259" key="8">
    <source>
        <dbReference type="PROSITE" id="PS50109"/>
    </source>
</evidence>
<dbReference type="Gene3D" id="3.30.450.20">
    <property type="entry name" value="PAS domain"/>
    <property type="match status" value="2"/>
</dbReference>
<organism evidence="10 11">
    <name type="scientific">Arthrobacter gandavensis</name>
    <dbReference type="NCBI Taxonomy" id="169960"/>
    <lineage>
        <taxon>Bacteria</taxon>
        <taxon>Bacillati</taxon>
        <taxon>Actinomycetota</taxon>
        <taxon>Actinomycetes</taxon>
        <taxon>Micrococcales</taxon>
        <taxon>Micrococcaceae</taxon>
        <taxon>Arthrobacter</taxon>
    </lineage>
</organism>
<keyword evidence="11" id="KW-1185">Reference proteome</keyword>
<dbReference type="SMART" id="SM00388">
    <property type="entry name" value="HisKA"/>
    <property type="match status" value="1"/>
</dbReference>
<feature type="domain" description="PAS" evidence="9">
    <location>
        <begin position="19"/>
        <end position="63"/>
    </location>
</feature>
<dbReference type="InterPro" id="IPR013767">
    <property type="entry name" value="PAS_fold"/>
</dbReference>
<dbReference type="InterPro" id="IPR003661">
    <property type="entry name" value="HisK_dim/P_dom"/>
</dbReference>
<evidence type="ECO:0000256" key="1">
    <source>
        <dbReference type="ARBA" id="ARBA00000085"/>
    </source>
</evidence>
<dbReference type="PANTHER" id="PTHR43711:SF1">
    <property type="entry name" value="HISTIDINE KINASE 1"/>
    <property type="match status" value="1"/>
</dbReference>
<dbReference type="InterPro" id="IPR005467">
    <property type="entry name" value="His_kinase_dom"/>
</dbReference>
<dbReference type="NCBIfam" id="TIGR00229">
    <property type="entry name" value="sensory_box"/>
    <property type="match status" value="1"/>
</dbReference>
<accession>A0ABP5ABB2</accession>
<evidence type="ECO:0000256" key="4">
    <source>
        <dbReference type="ARBA" id="ARBA00022553"/>
    </source>
</evidence>
<dbReference type="Pfam" id="PF00512">
    <property type="entry name" value="HisKA"/>
    <property type="match status" value="1"/>
</dbReference>
<evidence type="ECO:0000256" key="7">
    <source>
        <dbReference type="ARBA" id="ARBA00023012"/>
    </source>
</evidence>
<evidence type="ECO:0000256" key="6">
    <source>
        <dbReference type="ARBA" id="ARBA00022777"/>
    </source>
</evidence>
<dbReference type="Pfam" id="PF00989">
    <property type="entry name" value="PAS"/>
    <property type="match status" value="1"/>
</dbReference>
<sequence>MSDKPGGAELAPAAIGLDYQELFHSSPSGYLVTLEDGTIAEANATFANWIGCPREDLIGTSLLSLLPIGDRIVYSTHALPQLGVGRSFAELAVDFLSADGTRLPALISANRQPAEGTRPAMDRVVVFNAHERRLYERELVTALRAAEQAETARASAEAVVLEKQHALQEKDRVLQESLAESRRKESLLQTVLNTVEVGVSVVDEEGNTILTNSRQRFINRRALPPGRDEANECELLIYGPDRVTPLPPEMRPVRRTVLGQSFSDQLVWFGCGDAQRAFSVTARSVQRQGGFQGSVLAFSDVTGLVNAVAVKEDFVANVSHELRTPLTSIMGYLDLALEDEDQIPPYVAASLRVALRNSEKLLELVSDLLSAAAGPSSIERVPADLSELLSSSLTSAAPRAEINKVQLVPDFPAELPAFLDPQRISQVIDNLLSNAVKYSPDGGRVTVRAWNTPDSLTFEVSDTGIGMTQAEQAEVFTKFFRSGTSRKAAIPGVGLGLVISKNIVEAHGGTITLQSEAGEGTVFTVRLPLPAR</sequence>
<evidence type="ECO:0000313" key="11">
    <source>
        <dbReference type="Proteomes" id="UP001500784"/>
    </source>
</evidence>
<dbReference type="SUPFAM" id="SSF55874">
    <property type="entry name" value="ATPase domain of HSP90 chaperone/DNA topoisomerase II/histidine kinase"/>
    <property type="match status" value="1"/>
</dbReference>
<comment type="caution">
    <text evidence="10">The sequence shown here is derived from an EMBL/GenBank/DDBJ whole genome shotgun (WGS) entry which is preliminary data.</text>
</comment>
<keyword evidence="4" id="KW-0597">Phosphoprotein</keyword>
<proteinExistence type="predicted"/>
<dbReference type="InterPro" id="IPR003594">
    <property type="entry name" value="HATPase_dom"/>
</dbReference>
<dbReference type="SMART" id="SM00091">
    <property type="entry name" value="PAS"/>
    <property type="match status" value="1"/>
</dbReference>
<evidence type="ECO:0000256" key="5">
    <source>
        <dbReference type="ARBA" id="ARBA00022679"/>
    </source>
</evidence>
<evidence type="ECO:0000313" key="10">
    <source>
        <dbReference type="EMBL" id="GAA1909148.1"/>
    </source>
</evidence>
<name>A0ABP5ABB2_9MICC</name>
<dbReference type="SUPFAM" id="SSF55785">
    <property type="entry name" value="PYP-like sensor domain (PAS domain)"/>
    <property type="match status" value="1"/>
</dbReference>
<dbReference type="PROSITE" id="PS50109">
    <property type="entry name" value="HIS_KIN"/>
    <property type="match status" value="1"/>
</dbReference>